<feature type="disulfide bond" description="Redox-active" evidence="11">
    <location>
        <begin position="54"/>
        <end position="57"/>
    </location>
</feature>
<feature type="chain" id="PRO_5035969047" description="Protein disulfide-isomerase" evidence="13">
    <location>
        <begin position="18"/>
        <end position="522"/>
    </location>
</feature>
<dbReference type="Pfam" id="PF00085">
    <property type="entry name" value="Thioredoxin"/>
    <property type="match status" value="2"/>
</dbReference>
<keyword evidence="10 11" id="KW-0676">Redox-active center</keyword>
<dbReference type="NCBIfam" id="TIGR01126">
    <property type="entry name" value="pdi_dom"/>
    <property type="match status" value="2"/>
</dbReference>
<dbReference type="FunFam" id="3.40.30.10:FF:000027">
    <property type="entry name" value="protein disulfide-isomerase A2"/>
    <property type="match status" value="1"/>
</dbReference>
<dbReference type="InterPro" id="IPR005792">
    <property type="entry name" value="Prot_disulphide_isomerase"/>
</dbReference>
<dbReference type="EMBL" id="CADEPI010000013">
    <property type="protein sequence ID" value="CAB3363637.1"/>
    <property type="molecule type" value="Genomic_DNA"/>
</dbReference>
<dbReference type="Gene3D" id="3.40.30.10">
    <property type="entry name" value="Glutaredoxin"/>
    <property type="match status" value="4"/>
</dbReference>
<dbReference type="InterPro" id="IPR005788">
    <property type="entry name" value="PDI_thioredoxin-like_dom"/>
</dbReference>
<comment type="catalytic activity">
    <reaction evidence="1 13">
        <text>Catalyzes the rearrangement of -S-S- bonds in proteins.</text>
        <dbReference type="EC" id="5.3.4.1"/>
    </reaction>
</comment>
<keyword evidence="5 13" id="KW-0732">Signal</keyword>
<feature type="region of interest" description="Disordered" evidence="14">
    <location>
        <begin position="497"/>
        <end position="522"/>
    </location>
</feature>
<accession>A0A8S1C901</accession>
<dbReference type="GO" id="GO:0006457">
    <property type="term" value="P:protein folding"/>
    <property type="evidence" value="ECO:0007669"/>
    <property type="project" value="TreeGrafter"/>
</dbReference>
<dbReference type="PRINTS" id="PR00421">
    <property type="entry name" value="THIOREDOXIN"/>
</dbReference>
<dbReference type="PANTHER" id="PTHR18929">
    <property type="entry name" value="PROTEIN DISULFIDE ISOMERASE"/>
    <property type="match status" value="1"/>
</dbReference>
<feature type="signal peptide" evidence="13">
    <location>
        <begin position="1"/>
        <end position="17"/>
    </location>
</feature>
<evidence type="ECO:0000256" key="13">
    <source>
        <dbReference type="RuleBase" id="RU361130"/>
    </source>
</evidence>
<dbReference type="GO" id="GO:0003756">
    <property type="term" value="F:protein disulfide isomerase activity"/>
    <property type="evidence" value="ECO:0007669"/>
    <property type="project" value="UniProtKB-EC"/>
</dbReference>
<evidence type="ECO:0000256" key="7">
    <source>
        <dbReference type="ARBA" id="ARBA00022824"/>
    </source>
</evidence>
<dbReference type="PROSITE" id="PS51352">
    <property type="entry name" value="THIOREDOXIN_2"/>
    <property type="match status" value="2"/>
</dbReference>
<evidence type="ECO:0000256" key="11">
    <source>
        <dbReference type="PIRSR" id="PIRSR605792-51"/>
    </source>
</evidence>
<dbReference type="CDD" id="cd02961">
    <property type="entry name" value="PDI_a_family"/>
    <property type="match status" value="1"/>
</dbReference>
<evidence type="ECO:0000256" key="3">
    <source>
        <dbReference type="ARBA" id="ARBA00006347"/>
    </source>
</evidence>
<dbReference type="Pfam" id="PF13848">
    <property type="entry name" value="Thioredoxin_6"/>
    <property type="match status" value="1"/>
</dbReference>
<keyword evidence="9 13" id="KW-0413">Isomerase</keyword>
<dbReference type="SUPFAM" id="SSF52833">
    <property type="entry name" value="Thioredoxin-like"/>
    <property type="match status" value="4"/>
</dbReference>
<dbReference type="EC" id="5.3.4.1" evidence="4 13"/>
<sequence length="522" mass="58248">MVRSVFVILLLALASRADEEIKTEDGVLVLNKANFKKAVADNEFILVEFYAPWCGHCKALAPEYAKAAESLESEGSSIKLGKVDATEEPELAEEFSVRGYPTLKFFRSGNPVEYNGGRQAADIVSWLKKKTGPAAKALESVDAAKDFIEGSNVGVVGFFKDQTTDGAKAFLSAASAIDDHPFGITSDDSVFSEYGVEGEKVVLFKKFDDNRVDFEGELAPDALTKFVSSEALPLVVEFNHDTAQKIFGGEIRSHLLLFFSKEAGHFDKYLEGTRNVAKKHKGQVLFVTIDADDDSHQRILEFFGMKKEEVPAMRLIKLEEDMAKYKPESGELSEEIIAQFVQDFVEGKLKQHLLSEELPEDWDKNPVKVLVATNFDAVAFDTNKDVLVEFYAPWCGHCKQLVPIYDELGEKFKDSETVVIAKMDATANELEHTKISSFPTIKLYKKGDNKIVEYNGERTLDGMTKFIETNGEYGQAAPDEVVEYKGARTLEGLAEFVEGKEEHESEDEDENEDDDVPRKDEL</sequence>
<evidence type="ECO:0000259" key="15">
    <source>
        <dbReference type="PROSITE" id="PS51352"/>
    </source>
</evidence>
<organism evidence="16 17">
    <name type="scientific">Cloeon dipterum</name>
    <dbReference type="NCBI Taxonomy" id="197152"/>
    <lineage>
        <taxon>Eukaryota</taxon>
        <taxon>Metazoa</taxon>
        <taxon>Ecdysozoa</taxon>
        <taxon>Arthropoda</taxon>
        <taxon>Hexapoda</taxon>
        <taxon>Insecta</taxon>
        <taxon>Pterygota</taxon>
        <taxon>Palaeoptera</taxon>
        <taxon>Ephemeroptera</taxon>
        <taxon>Pisciforma</taxon>
        <taxon>Baetidae</taxon>
        <taxon>Cloeon</taxon>
    </lineage>
</organism>
<evidence type="ECO:0000256" key="9">
    <source>
        <dbReference type="ARBA" id="ARBA00023235"/>
    </source>
</evidence>
<dbReference type="GO" id="GO:0034976">
    <property type="term" value="P:response to endoplasmic reticulum stress"/>
    <property type="evidence" value="ECO:0007669"/>
    <property type="project" value="TreeGrafter"/>
</dbReference>
<keyword evidence="6" id="KW-0677">Repeat</keyword>
<keyword evidence="8 11" id="KW-1015">Disulfide bond</keyword>
<dbReference type="PANTHER" id="PTHR18929:SF240">
    <property type="entry name" value="PROTEIN DISULFIDE-ISOMERASE"/>
    <property type="match status" value="1"/>
</dbReference>
<dbReference type="InterPro" id="IPR013766">
    <property type="entry name" value="Thioredoxin_domain"/>
</dbReference>
<evidence type="ECO:0000256" key="1">
    <source>
        <dbReference type="ARBA" id="ARBA00001182"/>
    </source>
</evidence>
<dbReference type="FunFam" id="3.40.30.10:FF:000030">
    <property type="entry name" value="Protein disulfide-isomerase"/>
    <property type="match status" value="1"/>
</dbReference>
<evidence type="ECO:0000256" key="10">
    <source>
        <dbReference type="ARBA" id="ARBA00023284"/>
    </source>
</evidence>
<comment type="subcellular location">
    <subcellularLocation>
        <location evidence="2">Endoplasmic reticulum lumen</location>
    </subcellularLocation>
</comment>
<feature type="compositionally biased region" description="Acidic residues" evidence="14">
    <location>
        <begin position="504"/>
        <end position="515"/>
    </location>
</feature>
<keyword evidence="17" id="KW-1185">Reference proteome</keyword>
<proteinExistence type="inferred from homology"/>
<dbReference type="Proteomes" id="UP000494165">
    <property type="component" value="Unassembled WGS sequence"/>
</dbReference>
<dbReference type="CDD" id="cd02995">
    <property type="entry name" value="PDI_a_PDI_a'_C"/>
    <property type="match status" value="1"/>
</dbReference>
<comment type="similarity">
    <text evidence="3 12">Belongs to the protein disulfide isomerase family.</text>
</comment>
<evidence type="ECO:0000256" key="5">
    <source>
        <dbReference type="ARBA" id="ARBA00022729"/>
    </source>
</evidence>
<evidence type="ECO:0000313" key="17">
    <source>
        <dbReference type="Proteomes" id="UP000494165"/>
    </source>
</evidence>
<dbReference type="InterPro" id="IPR017937">
    <property type="entry name" value="Thioredoxin_CS"/>
</dbReference>
<feature type="domain" description="Thioredoxin" evidence="15">
    <location>
        <begin position="347"/>
        <end position="472"/>
    </location>
</feature>
<keyword evidence="7" id="KW-0256">Endoplasmic reticulum</keyword>
<dbReference type="AlphaFoldDB" id="A0A8S1C901"/>
<evidence type="ECO:0000256" key="6">
    <source>
        <dbReference type="ARBA" id="ARBA00022737"/>
    </source>
</evidence>
<evidence type="ECO:0000256" key="4">
    <source>
        <dbReference type="ARBA" id="ARBA00012723"/>
    </source>
</evidence>
<protein>
    <recommendedName>
        <fullName evidence="4 13">Protein disulfide-isomerase</fullName>
        <ecNumber evidence="4 13">5.3.4.1</ecNumber>
    </recommendedName>
</protein>
<evidence type="ECO:0000256" key="2">
    <source>
        <dbReference type="ARBA" id="ARBA00004319"/>
    </source>
</evidence>
<evidence type="ECO:0000256" key="8">
    <source>
        <dbReference type="ARBA" id="ARBA00023157"/>
    </source>
</evidence>
<feature type="domain" description="Thioredoxin" evidence="15">
    <location>
        <begin position="10"/>
        <end position="132"/>
    </location>
</feature>
<dbReference type="InterPro" id="IPR036249">
    <property type="entry name" value="Thioredoxin-like_sf"/>
</dbReference>
<dbReference type="GO" id="GO:0005788">
    <property type="term" value="C:endoplasmic reticulum lumen"/>
    <property type="evidence" value="ECO:0007669"/>
    <property type="project" value="UniProtKB-SubCell"/>
</dbReference>
<evidence type="ECO:0000256" key="14">
    <source>
        <dbReference type="SAM" id="MobiDB-lite"/>
    </source>
</evidence>
<dbReference type="FunFam" id="3.40.30.10:FF:000042">
    <property type="entry name" value="protein disulfide-isomerase A2"/>
    <property type="match status" value="1"/>
</dbReference>
<reference evidence="16 17" key="1">
    <citation type="submission" date="2020-04" db="EMBL/GenBank/DDBJ databases">
        <authorList>
            <person name="Alioto T."/>
            <person name="Alioto T."/>
            <person name="Gomez Garrido J."/>
        </authorList>
    </citation>
    <scope>NUCLEOTIDE SEQUENCE [LARGE SCALE GENOMIC DNA]</scope>
</reference>
<name>A0A8S1C901_9INSE</name>
<comment type="caution">
    <text evidence="16">The sequence shown here is derived from an EMBL/GenBank/DDBJ whole genome shotgun (WGS) entry which is preliminary data.</text>
</comment>
<dbReference type="CDD" id="cd02982">
    <property type="entry name" value="PDI_b'_family"/>
    <property type="match status" value="1"/>
</dbReference>
<dbReference type="PROSITE" id="PS00194">
    <property type="entry name" value="THIOREDOXIN_1"/>
    <property type="match status" value="2"/>
</dbReference>
<dbReference type="NCBIfam" id="TIGR01130">
    <property type="entry name" value="ER_PDI_fam"/>
    <property type="match status" value="1"/>
</dbReference>
<evidence type="ECO:0000313" key="16">
    <source>
        <dbReference type="EMBL" id="CAB3363637.1"/>
    </source>
</evidence>
<dbReference type="OrthoDB" id="72053at2759"/>
<evidence type="ECO:0000256" key="12">
    <source>
        <dbReference type="RuleBase" id="RU004208"/>
    </source>
</evidence>
<gene>
    <name evidence="16" type="ORF">CLODIP_2_CD09899</name>
</gene>
<dbReference type="FunFam" id="3.40.30.10:FF:000023">
    <property type="entry name" value="Protein disulfide-isomerase"/>
    <property type="match status" value="1"/>
</dbReference>
<feature type="disulfide bond" description="Redox-active" evidence="11">
    <location>
        <begin position="395"/>
        <end position="398"/>
    </location>
</feature>
<dbReference type="CDD" id="cd02981">
    <property type="entry name" value="PDI_b_family"/>
    <property type="match status" value="1"/>
</dbReference>